<sequence length="269" mass="28215">MAEDQFAGRLAVVIGAAGEGNMGQAIARRLAAEGATCLVAGRHAEPLEALAREIGGHAAVCDITSESDLAALGTQARGLGGVDIAVNATGWGLIQPFLETTRQDLDRMVALQFTGAFQFYQAMLRAMNDGGSLIQVTSATATIMLEDHAAYMGTKAGADHVLRCVANEFGHRGIRANSIAPGFTATPMTERAARNAAIVDCFAQAYPLGRVGTSDDVAAGIVWLASDECFMTGETLHVSGGLRLRRNPTTAEIVEAARKARAAREDQRA</sequence>
<dbReference type="InterPro" id="IPR002347">
    <property type="entry name" value="SDR_fam"/>
</dbReference>
<accession>A0A1Z1FGH4</accession>
<organism evidence="3 5">
    <name type="scientific">Croceicoccus marinus</name>
    <dbReference type="NCBI Taxonomy" id="450378"/>
    <lineage>
        <taxon>Bacteria</taxon>
        <taxon>Pseudomonadati</taxon>
        <taxon>Pseudomonadota</taxon>
        <taxon>Alphaproteobacteria</taxon>
        <taxon>Sphingomonadales</taxon>
        <taxon>Erythrobacteraceae</taxon>
        <taxon>Croceicoccus</taxon>
    </lineage>
</organism>
<evidence type="ECO:0000313" key="6">
    <source>
        <dbReference type="Proteomes" id="UP000515297"/>
    </source>
</evidence>
<dbReference type="Proteomes" id="UP000195807">
    <property type="component" value="Plasmid pCME4A9I"/>
</dbReference>
<dbReference type="Gene3D" id="3.40.50.720">
    <property type="entry name" value="NAD(P)-binding Rossmann-like Domain"/>
    <property type="match status" value="1"/>
</dbReference>
<name>A0A1Z1FGH4_9SPHN</name>
<comment type="similarity">
    <text evidence="1">Belongs to the short-chain dehydrogenases/reductases (SDR) family.</text>
</comment>
<dbReference type="InterPro" id="IPR036291">
    <property type="entry name" value="NAD(P)-bd_dom_sf"/>
</dbReference>
<reference evidence="4 6" key="2">
    <citation type="submission" date="2020-08" db="EMBL/GenBank/DDBJ databases">
        <authorList>
            <person name="Liu G."/>
            <person name="Sun C."/>
        </authorList>
    </citation>
    <scope>NUCLEOTIDE SEQUENCE [LARGE SCALE GENOMIC DNA]</scope>
    <source>
        <strain evidence="4 6">OT19</strain>
        <plasmid evidence="4 6">plas1</plasmid>
    </source>
</reference>
<keyword evidence="5" id="KW-1185">Reference proteome</keyword>
<dbReference type="EMBL" id="CP060053">
    <property type="protein sequence ID" value="QNE07417.1"/>
    <property type="molecule type" value="Genomic_DNA"/>
</dbReference>
<dbReference type="Proteomes" id="UP000515297">
    <property type="component" value="Plasmid plas1"/>
</dbReference>
<dbReference type="PANTHER" id="PTHR24321">
    <property type="entry name" value="DEHYDROGENASES, SHORT CHAIN"/>
    <property type="match status" value="1"/>
</dbReference>
<proteinExistence type="inferred from homology"/>
<dbReference type="PRINTS" id="PR00081">
    <property type="entry name" value="GDHRDH"/>
</dbReference>
<dbReference type="AlphaFoldDB" id="A0A1Z1FGH4"/>
<keyword evidence="3" id="KW-0614">Plasmid</keyword>
<dbReference type="PANTHER" id="PTHR24321:SF15">
    <property type="entry name" value="OXIDOREDUCTASE UCPA"/>
    <property type="match status" value="1"/>
</dbReference>
<dbReference type="OrthoDB" id="7432199at2"/>
<evidence type="ECO:0000256" key="2">
    <source>
        <dbReference type="ARBA" id="ARBA00023002"/>
    </source>
</evidence>
<dbReference type="STRING" id="450378.GCA_001661675_03308"/>
<dbReference type="Pfam" id="PF13561">
    <property type="entry name" value="adh_short_C2"/>
    <property type="match status" value="1"/>
</dbReference>
<evidence type="ECO:0000313" key="3">
    <source>
        <dbReference type="EMBL" id="ARU17911.1"/>
    </source>
</evidence>
<keyword evidence="2" id="KW-0560">Oxidoreductase</keyword>
<dbReference type="RefSeq" id="WP_066850330.1">
    <property type="nucleotide sequence ID" value="NZ_CP019603.1"/>
</dbReference>
<evidence type="ECO:0000313" key="5">
    <source>
        <dbReference type="Proteomes" id="UP000195807"/>
    </source>
</evidence>
<dbReference type="GO" id="GO:0016491">
    <property type="term" value="F:oxidoreductase activity"/>
    <property type="evidence" value="ECO:0007669"/>
    <property type="project" value="UniProtKB-KW"/>
</dbReference>
<geneLocation type="plasmid" evidence="3">
    <name>pCME4A9I</name>
</geneLocation>
<evidence type="ECO:0000313" key="4">
    <source>
        <dbReference type="EMBL" id="QNE07417.1"/>
    </source>
</evidence>
<dbReference type="EMBL" id="CP019603">
    <property type="protein sequence ID" value="ARU17911.1"/>
    <property type="molecule type" value="Genomic_DNA"/>
</dbReference>
<reference evidence="3 5" key="1">
    <citation type="submission" date="2017-01" db="EMBL/GenBank/DDBJ databases">
        <title>Complete genome sequence of esterase-producing bacterium Croceicoccus marinus E4A9.</title>
        <authorList>
            <person name="Wu Y.-H."/>
            <person name="Cheng H."/>
            <person name="Xu L."/>
            <person name="Huo Y.-Y."/>
            <person name="Wang C.-S."/>
            <person name="Xu X.-W."/>
        </authorList>
    </citation>
    <scope>NUCLEOTIDE SEQUENCE [LARGE SCALE GENOMIC DNA]</scope>
    <source>
        <strain evidence="3 5">E4A9</strain>
        <plasmid evidence="3">pCME4A9I</plasmid>
        <plasmid evidence="5">Plasmid pcme4a9i</plasmid>
    </source>
</reference>
<dbReference type="CDD" id="cd05233">
    <property type="entry name" value="SDR_c"/>
    <property type="match status" value="1"/>
</dbReference>
<evidence type="ECO:0000256" key="1">
    <source>
        <dbReference type="ARBA" id="ARBA00006484"/>
    </source>
</evidence>
<dbReference type="SUPFAM" id="SSF51735">
    <property type="entry name" value="NAD(P)-binding Rossmann-fold domains"/>
    <property type="match status" value="1"/>
</dbReference>
<geneLocation type="plasmid" evidence="5">
    <name>pcme4a9i</name>
</geneLocation>
<gene>
    <name evidence="3" type="ORF">A9D14_16460</name>
    <name evidence="4" type="ORF">H4O24_16170</name>
</gene>
<protein>
    <submittedName>
        <fullName evidence="3 4">Oxidoreductase</fullName>
    </submittedName>
</protein>
<dbReference type="KEGG" id="cman:A9D14_16460"/>
<geneLocation type="plasmid" evidence="4 6">
    <name>plas1</name>
</geneLocation>